<dbReference type="PANTHER" id="PTHR23513:SF6">
    <property type="entry name" value="MAJOR FACILITATOR SUPERFAMILY ASSOCIATED DOMAIN-CONTAINING PROTEIN"/>
    <property type="match status" value="1"/>
</dbReference>
<sequence>MSRWTEIKQASALRHPGFRMLWTATLLSSTARWADLVVVGWLTLELTNSALMVGIVSGCKMAGYLFAPLMGVAADRLNRYKLLILASIVSGAIAMTMLGLLLTGHMAIGYLIVLSLISSLTWALDHPTRQAFIPDLVGQKNLTNAVALNAVATETTVIIGPALGGLLIPSFGISGAYILIAVIYIFDLFALLRLKNAAPTQAITSNATTAESKVSSISPLTSLLDGFKYAWGNQAVFMLLLIAFMLNFFVAPYRYSFLPLLARYVLDTGPTGYGMLTSMAGVGALVAGLWVVSLGSYTRRGQLVILGGLLWPIAIFLLSLSSWFYLSLVIVFVAGIAQAISWTLIATLILSNTEAAMRGRIMGLRTGVVISLPFGNFLAGAIAENFGVAIAMAGYACCALLLMILIINRAPILRQLK</sequence>
<keyword evidence="5 7" id="KW-1133">Transmembrane helix</keyword>
<name>A0A953NDF1_9BURK</name>
<comment type="subcellular location">
    <subcellularLocation>
        <location evidence="1">Cell membrane</location>
        <topology evidence="1">Multi-pass membrane protein</topology>
    </subcellularLocation>
</comment>
<feature type="transmembrane region" description="Helical" evidence="7">
    <location>
        <begin position="21"/>
        <end position="44"/>
    </location>
</feature>
<dbReference type="SUPFAM" id="SSF103473">
    <property type="entry name" value="MFS general substrate transporter"/>
    <property type="match status" value="1"/>
</dbReference>
<dbReference type="InterPro" id="IPR010290">
    <property type="entry name" value="TM_effector"/>
</dbReference>
<feature type="transmembrane region" description="Helical" evidence="7">
    <location>
        <begin position="388"/>
        <end position="407"/>
    </location>
</feature>
<feature type="domain" description="Major facilitator superfamily (MFS) profile" evidence="8">
    <location>
        <begin position="1"/>
        <end position="411"/>
    </location>
</feature>
<keyword evidence="3" id="KW-1003">Cell membrane</keyword>
<feature type="transmembrane region" description="Helical" evidence="7">
    <location>
        <begin position="235"/>
        <end position="253"/>
    </location>
</feature>
<comment type="caution">
    <text evidence="9">The sequence shown here is derived from an EMBL/GenBank/DDBJ whole genome shotgun (WGS) entry which is preliminary data.</text>
</comment>
<organism evidence="9 10">
    <name type="scientific">Zwartia hollandica</name>
    <dbReference type="NCBI Taxonomy" id="324606"/>
    <lineage>
        <taxon>Bacteria</taxon>
        <taxon>Pseudomonadati</taxon>
        <taxon>Pseudomonadota</taxon>
        <taxon>Betaproteobacteria</taxon>
        <taxon>Burkholderiales</taxon>
        <taxon>Alcaligenaceae</taxon>
        <taxon>Zwartia</taxon>
    </lineage>
</organism>
<feature type="transmembrane region" description="Helical" evidence="7">
    <location>
        <begin position="174"/>
        <end position="192"/>
    </location>
</feature>
<accession>A0A953NDF1</accession>
<dbReference type="CDD" id="cd06173">
    <property type="entry name" value="MFS_MefA_like"/>
    <property type="match status" value="1"/>
</dbReference>
<dbReference type="AlphaFoldDB" id="A0A953NDF1"/>
<dbReference type="PANTHER" id="PTHR23513">
    <property type="entry name" value="INTEGRAL MEMBRANE EFFLUX PROTEIN-RELATED"/>
    <property type="match status" value="1"/>
</dbReference>
<dbReference type="InterPro" id="IPR022324">
    <property type="entry name" value="Bacilysin_exporter_BacE_put"/>
</dbReference>
<evidence type="ECO:0000256" key="2">
    <source>
        <dbReference type="ARBA" id="ARBA00022448"/>
    </source>
</evidence>
<evidence type="ECO:0000256" key="6">
    <source>
        <dbReference type="ARBA" id="ARBA00023136"/>
    </source>
</evidence>
<evidence type="ECO:0000313" key="10">
    <source>
        <dbReference type="Proteomes" id="UP000739565"/>
    </source>
</evidence>
<feature type="transmembrane region" description="Helical" evidence="7">
    <location>
        <begin position="330"/>
        <end position="350"/>
    </location>
</feature>
<dbReference type="GO" id="GO:0005886">
    <property type="term" value="C:plasma membrane"/>
    <property type="evidence" value="ECO:0007669"/>
    <property type="project" value="UniProtKB-SubCell"/>
</dbReference>
<dbReference type="Gene3D" id="1.20.1250.20">
    <property type="entry name" value="MFS general substrate transporter like domains"/>
    <property type="match status" value="1"/>
</dbReference>
<protein>
    <submittedName>
        <fullName evidence="9">MFS transporter</fullName>
    </submittedName>
</protein>
<feature type="transmembrane region" description="Helical" evidence="7">
    <location>
        <begin position="362"/>
        <end position="382"/>
    </location>
</feature>
<keyword evidence="4 7" id="KW-0812">Transmembrane</keyword>
<dbReference type="GO" id="GO:0022857">
    <property type="term" value="F:transmembrane transporter activity"/>
    <property type="evidence" value="ECO:0007669"/>
    <property type="project" value="InterPro"/>
</dbReference>
<dbReference type="RefSeq" id="WP_259661707.1">
    <property type="nucleotide sequence ID" value="NZ_JAHXRI010000010.1"/>
</dbReference>
<keyword evidence="2" id="KW-0813">Transport</keyword>
<dbReference type="Proteomes" id="UP000739565">
    <property type="component" value="Unassembled WGS sequence"/>
</dbReference>
<evidence type="ECO:0000256" key="5">
    <source>
        <dbReference type="ARBA" id="ARBA00022989"/>
    </source>
</evidence>
<evidence type="ECO:0000256" key="3">
    <source>
        <dbReference type="ARBA" id="ARBA00022475"/>
    </source>
</evidence>
<dbReference type="PRINTS" id="PR01988">
    <property type="entry name" value="EXPORTERBACE"/>
</dbReference>
<evidence type="ECO:0000256" key="7">
    <source>
        <dbReference type="SAM" id="Phobius"/>
    </source>
</evidence>
<dbReference type="Pfam" id="PF05977">
    <property type="entry name" value="MFS_3"/>
    <property type="match status" value="1"/>
</dbReference>
<keyword evidence="6 7" id="KW-0472">Membrane</keyword>
<dbReference type="PROSITE" id="PS50850">
    <property type="entry name" value="MFS"/>
    <property type="match status" value="1"/>
</dbReference>
<gene>
    <name evidence="9" type="ORF">KZZ10_11645</name>
</gene>
<keyword evidence="10" id="KW-1185">Reference proteome</keyword>
<reference evidence="9" key="1">
    <citation type="submission" date="2021-07" db="EMBL/GenBank/DDBJ databases">
        <title>New genus and species of the family Alcaligenaceae.</title>
        <authorList>
            <person name="Hahn M.W."/>
        </authorList>
    </citation>
    <scope>NUCLEOTIDE SEQUENCE</scope>
    <source>
        <strain evidence="9">LF4-65</strain>
    </source>
</reference>
<feature type="transmembrane region" description="Helical" evidence="7">
    <location>
        <begin position="145"/>
        <end position="168"/>
    </location>
</feature>
<evidence type="ECO:0000256" key="1">
    <source>
        <dbReference type="ARBA" id="ARBA00004651"/>
    </source>
</evidence>
<feature type="transmembrane region" description="Helical" evidence="7">
    <location>
        <begin position="273"/>
        <end position="292"/>
    </location>
</feature>
<dbReference type="InterPro" id="IPR036259">
    <property type="entry name" value="MFS_trans_sf"/>
</dbReference>
<feature type="transmembrane region" description="Helical" evidence="7">
    <location>
        <begin position="107"/>
        <end position="124"/>
    </location>
</feature>
<feature type="transmembrane region" description="Helical" evidence="7">
    <location>
        <begin position="82"/>
        <end position="101"/>
    </location>
</feature>
<evidence type="ECO:0000259" key="8">
    <source>
        <dbReference type="PROSITE" id="PS50850"/>
    </source>
</evidence>
<feature type="transmembrane region" description="Helical" evidence="7">
    <location>
        <begin position="304"/>
        <end position="324"/>
    </location>
</feature>
<dbReference type="InterPro" id="IPR020846">
    <property type="entry name" value="MFS_dom"/>
</dbReference>
<dbReference type="EMBL" id="JAHXRI010000010">
    <property type="protein sequence ID" value="MBZ1351300.1"/>
    <property type="molecule type" value="Genomic_DNA"/>
</dbReference>
<proteinExistence type="predicted"/>
<feature type="transmembrane region" description="Helical" evidence="7">
    <location>
        <begin position="50"/>
        <end position="70"/>
    </location>
</feature>
<evidence type="ECO:0000313" key="9">
    <source>
        <dbReference type="EMBL" id="MBZ1351300.1"/>
    </source>
</evidence>
<evidence type="ECO:0000256" key="4">
    <source>
        <dbReference type="ARBA" id="ARBA00022692"/>
    </source>
</evidence>